<dbReference type="WBParaSite" id="nOo.2.0.1.t05155-RA">
    <property type="protein sequence ID" value="nOo.2.0.1.t05155-RA"/>
    <property type="gene ID" value="nOo.2.0.1.g05155"/>
</dbReference>
<dbReference type="Proteomes" id="UP000271087">
    <property type="component" value="Unassembled WGS sequence"/>
</dbReference>
<reference evidence="1 4" key="2">
    <citation type="submission" date="2018-08" db="EMBL/GenBank/DDBJ databases">
        <authorList>
            <person name="Laetsch R D."/>
            <person name="Stevens L."/>
            <person name="Kumar S."/>
            <person name="Blaxter L. M."/>
        </authorList>
    </citation>
    <scope>NUCLEOTIDE SEQUENCE [LARGE SCALE GENOMIC DNA]</scope>
</reference>
<proteinExistence type="predicted"/>
<protein>
    <submittedName>
        <fullName evidence="5 6">Neur_chan_LBD domain-containing protein</fullName>
    </submittedName>
</protein>
<dbReference type="OrthoDB" id="5975154at2759"/>
<dbReference type="GO" id="GO:0016020">
    <property type="term" value="C:membrane"/>
    <property type="evidence" value="ECO:0007669"/>
    <property type="project" value="InterPro"/>
</dbReference>
<dbReference type="GO" id="GO:0005230">
    <property type="term" value="F:extracellular ligand-gated monoatomic ion channel activity"/>
    <property type="evidence" value="ECO:0007669"/>
    <property type="project" value="InterPro"/>
</dbReference>
<dbReference type="AlphaFoldDB" id="A0A182EFJ7"/>
<dbReference type="InterPro" id="IPR036734">
    <property type="entry name" value="Neur_chan_lig-bd_sf"/>
</dbReference>
<dbReference type="WBParaSite" id="nOo.2.0.1.t01377-RA">
    <property type="protein sequence ID" value="nOo.2.0.1.t01377-RA"/>
    <property type="gene ID" value="nOo.2.0.1.g01377"/>
</dbReference>
<evidence type="ECO:0000313" key="5">
    <source>
        <dbReference type="WBParaSite" id="nOo.2.0.1.t01377-RA"/>
    </source>
</evidence>
<evidence type="ECO:0000313" key="1">
    <source>
        <dbReference type="EMBL" id="VDK64032.1"/>
    </source>
</evidence>
<evidence type="ECO:0000313" key="6">
    <source>
        <dbReference type="WBParaSite" id="nOo.2.0.1.t05155-RA"/>
    </source>
</evidence>
<sequence>MAKRNFVELEGQLYQGLLYDYNKIPCPIKNGTDVLTANLGASSVRIIDVVELLTSRKILSWENIAHELGKKLHIVKILPMNFEKIAYSAAGDPDITIYTDAVVAYDGCVLWQPPAIYKSFHPASFLNQEKLLNFYSLFR</sequence>
<evidence type="ECO:0000313" key="4">
    <source>
        <dbReference type="Proteomes" id="UP000271087"/>
    </source>
</evidence>
<keyword evidence="4" id="KW-1185">Reference proteome</keyword>
<dbReference type="EMBL" id="UYRW01001306">
    <property type="protein sequence ID" value="VDK76209.1"/>
    <property type="molecule type" value="Genomic_DNA"/>
</dbReference>
<name>A0A182EFJ7_ONCOC</name>
<dbReference type="WBParaSite" id="nOo.2.0.1.t06863-RA">
    <property type="protein sequence ID" value="nOo.2.0.1.t06863-RA"/>
    <property type="gene ID" value="nOo.2.0.1.g06863"/>
</dbReference>
<organism evidence="7">
    <name type="scientific">Onchocerca ochengi</name>
    <name type="common">Filarial nematode worm</name>
    <dbReference type="NCBI Taxonomy" id="42157"/>
    <lineage>
        <taxon>Eukaryota</taxon>
        <taxon>Metazoa</taxon>
        <taxon>Ecdysozoa</taxon>
        <taxon>Nematoda</taxon>
        <taxon>Chromadorea</taxon>
        <taxon>Rhabditida</taxon>
        <taxon>Spirurina</taxon>
        <taxon>Spiruromorpha</taxon>
        <taxon>Filarioidea</taxon>
        <taxon>Onchocercidae</taxon>
        <taxon>Onchocerca</taxon>
    </lineage>
</organism>
<reference evidence="5 6" key="1">
    <citation type="submission" date="2016-06" db="UniProtKB">
        <authorList>
            <consortium name="WormBaseParasite"/>
        </authorList>
    </citation>
    <scope>IDENTIFICATION</scope>
</reference>
<evidence type="ECO:0000313" key="7">
    <source>
        <dbReference type="WBParaSite" id="nOo.2.0.1.t06863-RA"/>
    </source>
</evidence>
<dbReference type="SUPFAM" id="SSF63712">
    <property type="entry name" value="Nicotinic receptor ligand binding domain-like"/>
    <property type="match status" value="1"/>
</dbReference>
<dbReference type="EMBL" id="UYRW01002247">
    <property type="protein sequence ID" value="VDK83981.1"/>
    <property type="molecule type" value="Genomic_DNA"/>
</dbReference>
<accession>A0A182EFJ7</accession>
<evidence type="ECO:0000313" key="3">
    <source>
        <dbReference type="EMBL" id="VDK83981.1"/>
    </source>
</evidence>
<dbReference type="STRING" id="42157.A0A182EFJ7"/>
<evidence type="ECO:0000313" key="2">
    <source>
        <dbReference type="EMBL" id="VDK76209.1"/>
    </source>
</evidence>
<dbReference type="EMBL" id="UYRW01000170">
    <property type="protein sequence ID" value="VDK64032.1"/>
    <property type="molecule type" value="Genomic_DNA"/>
</dbReference>
<gene>
    <name evidence="1" type="ORF">NOO_LOCUS1377</name>
    <name evidence="2" type="ORF">NOO_LOCUS5155</name>
    <name evidence="3" type="ORF">NOO_LOCUS6863</name>
</gene>